<evidence type="ECO:0000313" key="2">
    <source>
        <dbReference type="Proteomes" id="UP000319175"/>
    </source>
</evidence>
<dbReference type="Proteomes" id="UP000319175">
    <property type="component" value="Unassembled WGS sequence"/>
</dbReference>
<comment type="caution">
    <text evidence="1">The sequence shown here is derived from an EMBL/GenBank/DDBJ whole genome shotgun (WGS) entry which is preliminary data.</text>
</comment>
<organism evidence="1 2">
    <name type="scientific">Flavobacterium microcysteis</name>
    <dbReference type="NCBI Taxonomy" id="2596891"/>
    <lineage>
        <taxon>Bacteria</taxon>
        <taxon>Pseudomonadati</taxon>
        <taxon>Bacteroidota</taxon>
        <taxon>Flavobacteriia</taxon>
        <taxon>Flavobacteriales</taxon>
        <taxon>Flavobacteriaceae</taxon>
        <taxon>Flavobacterium</taxon>
    </lineage>
</organism>
<dbReference type="RefSeq" id="WP_140000603.1">
    <property type="nucleotide sequence ID" value="NZ_VFJE01000053.1"/>
</dbReference>
<dbReference type="EMBL" id="VFJE01000053">
    <property type="protein sequence ID" value="TPD69997.1"/>
    <property type="molecule type" value="Genomic_DNA"/>
</dbReference>
<evidence type="ECO:0000313" key="1">
    <source>
        <dbReference type="EMBL" id="TPD69997.1"/>
    </source>
</evidence>
<dbReference type="AlphaFoldDB" id="A0A501QCW0"/>
<reference evidence="1 2" key="2">
    <citation type="submission" date="2019-06" db="EMBL/GenBank/DDBJ databases">
        <authorList>
            <person name="Seo Y."/>
        </authorList>
    </citation>
    <scope>NUCLEOTIDE SEQUENCE [LARGE SCALE GENOMIC DNA]</scope>
    <source>
        <strain evidence="1 2">MaA-Y11</strain>
    </source>
</reference>
<protein>
    <submittedName>
        <fullName evidence="1">Uncharacterized protein</fullName>
    </submittedName>
</protein>
<keyword evidence="2" id="KW-1185">Reference proteome</keyword>
<gene>
    <name evidence="1" type="ORF">FJA49_08840</name>
</gene>
<proteinExistence type="predicted"/>
<sequence>MDKTVLNINDFFTQLIQYDWKRFDTIEDAFEQLKQYREILNSFETLVVTEAAKENFDFDTLYTFIQSQKAIATLPFMGRLHSIVNPYRMRGQLIEIAKKIEFDTEKVKLSGLICECDLRYKYGQNPNFQDLLKIDSGSDGYYEYTVYECMKCNFKWCASIADEMSGNTKFDKWDNQFI</sequence>
<name>A0A501QCW0_9FLAO</name>
<accession>A0A501QCW0</accession>
<dbReference type="OrthoDB" id="1445622at2"/>
<reference evidence="1 2" key="1">
    <citation type="submission" date="2019-06" db="EMBL/GenBank/DDBJ databases">
        <title>Flavobacterium sp. MaA-Y11 from geoumgang.</title>
        <authorList>
            <person name="Jeong S."/>
        </authorList>
    </citation>
    <scope>NUCLEOTIDE SEQUENCE [LARGE SCALE GENOMIC DNA]</scope>
    <source>
        <strain evidence="1 2">MaA-Y11</strain>
    </source>
</reference>